<dbReference type="EMBL" id="ACUX02000008">
    <property type="protein sequence ID" value="EEZ61022.1"/>
    <property type="molecule type" value="Genomic_DNA"/>
</dbReference>
<dbReference type="RefSeq" id="WP_006362655.1">
    <property type="nucleotide sequence ID" value="NZ_GG700630.1"/>
</dbReference>
<dbReference type="GeneID" id="85007889"/>
<dbReference type="AlphaFoldDB" id="D0WHS8"/>
<accession>D0WHS8</accession>
<name>D0WHS8_SLAES</name>
<gene>
    <name evidence="1" type="ORF">HMPREF0762_01398</name>
</gene>
<dbReference type="STRING" id="649764.HMPREF0762_01398"/>
<sequence length="317" mass="35509">MPAILTHDFFGRDFYAANNALIGESPDARDAFLLGNQGPDPLFYLVAAPDMKAFTSLGSNMHHDRPTALIAAIRESLETLTDSERLIGEAYAAGFLCHYTLDSSAHPFIYAQQFAICDAGLDGITRADGNDVHAEIERTIDEVVLVNKMNLTIREYRPYKEVLNASEDVLRIIGKMYVFVCLRAYRLSVPDVIFSRAVHGFRLVQRLMYSPEQTGHKTFNAIERGILGRGHSFYAAMAHRVNESPLCAFDNHEHASWANPFTGEVSTVGFWNIYAEAQRKAQTSIELFQSPEFDSFFDLESARKITHGLDFSGEPVE</sequence>
<evidence type="ECO:0008006" key="3">
    <source>
        <dbReference type="Google" id="ProtNLM"/>
    </source>
</evidence>
<proteinExistence type="predicted"/>
<organism evidence="1 2">
    <name type="scientific">Slackia exigua (strain ATCC 700122 / DSM 15923 / CIP 105133 / JCM 11022 / KCTC 5966 / S-7)</name>
    <dbReference type="NCBI Taxonomy" id="649764"/>
    <lineage>
        <taxon>Bacteria</taxon>
        <taxon>Bacillati</taxon>
        <taxon>Actinomycetota</taxon>
        <taxon>Coriobacteriia</taxon>
        <taxon>Eggerthellales</taxon>
        <taxon>Eggerthellaceae</taxon>
        <taxon>Slackia</taxon>
    </lineage>
</organism>
<reference evidence="1" key="1">
    <citation type="submission" date="2009-10" db="EMBL/GenBank/DDBJ databases">
        <authorList>
            <person name="Weinstock G."/>
            <person name="Sodergren E."/>
            <person name="Clifton S."/>
            <person name="Fulton L."/>
            <person name="Fulton B."/>
            <person name="Courtney L."/>
            <person name="Fronick C."/>
            <person name="Harrison M."/>
            <person name="Strong C."/>
            <person name="Farmer C."/>
            <person name="Delahaunty K."/>
            <person name="Markovic C."/>
            <person name="Hall O."/>
            <person name="Minx P."/>
            <person name="Tomlinson C."/>
            <person name="Mitreva M."/>
            <person name="Nelson J."/>
            <person name="Hou S."/>
            <person name="Wollam A."/>
            <person name="Pepin K.H."/>
            <person name="Johnson M."/>
            <person name="Bhonagiri V."/>
            <person name="Nash W.E."/>
            <person name="Warren W."/>
            <person name="Chinwalla A."/>
            <person name="Mardis E.R."/>
            <person name="Wilson R.K."/>
        </authorList>
    </citation>
    <scope>NUCLEOTIDE SEQUENCE [LARGE SCALE GENOMIC DNA]</scope>
    <source>
        <strain evidence="1">ATCC 700122</strain>
    </source>
</reference>
<comment type="caution">
    <text evidence="1">The sequence shown here is derived from an EMBL/GenBank/DDBJ whole genome shotgun (WGS) entry which is preliminary data.</text>
</comment>
<dbReference type="OrthoDB" id="9810528at2"/>
<dbReference type="Proteomes" id="UP000006001">
    <property type="component" value="Unassembled WGS sequence"/>
</dbReference>
<evidence type="ECO:0000313" key="1">
    <source>
        <dbReference type="EMBL" id="EEZ61022.1"/>
    </source>
</evidence>
<protein>
    <recommendedName>
        <fullName evidence="3">Phospholipase C/D domain-containing protein</fullName>
    </recommendedName>
</protein>
<dbReference type="HOGENOM" id="CLU_064046_0_0_11"/>
<dbReference type="eggNOG" id="COG0770">
    <property type="taxonomic scope" value="Bacteria"/>
</dbReference>
<evidence type="ECO:0000313" key="2">
    <source>
        <dbReference type="Proteomes" id="UP000006001"/>
    </source>
</evidence>
<keyword evidence="2" id="KW-1185">Reference proteome</keyword>